<evidence type="ECO:0000256" key="5">
    <source>
        <dbReference type="ARBA" id="ARBA00035377"/>
    </source>
</evidence>
<proteinExistence type="inferred from homology"/>
<dbReference type="EMBL" id="DSEU01000001">
    <property type="protein sequence ID" value="HEM65982.1"/>
    <property type="molecule type" value="Genomic_DNA"/>
</dbReference>
<dbReference type="InterPro" id="IPR023654">
    <property type="entry name" value="Ribosomal_eL32_arc"/>
</dbReference>
<protein>
    <recommendedName>
        <fullName evidence="4">Large ribosomal subunit protein eL32</fullName>
    </recommendedName>
    <alternativeName>
        <fullName evidence="5">50S ribosomal protein L32e</fullName>
    </alternativeName>
</protein>
<accession>A0A7J2U1A9</accession>
<sequence length="134" mass="15796">MSKRLEAFKKISTRRKIASLKRKMRKHEFLRWSWWKFTKFENELKWKKPRGKDNPVRLALKGYPPKASIGYATPHEIKNMHPCGLKPVIIRCVKDLENLDPEKHVLYIASDLGLKKKLELIRIASSRGFRITNA</sequence>
<dbReference type="PANTHER" id="PTHR23413:SF1">
    <property type="entry name" value="RIBOSOMAL PROTEIN L32"/>
    <property type="match status" value="1"/>
</dbReference>
<dbReference type="GO" id="GO:0003735">
    <property type="term" value="F:structural constituent of ribosome"/>
    <property type="evidence" value="ECO:0007669"/>
    <property type="project" value="InterPro"/>
</dbReference>
<organism evidence="6">
    <name type="scientific">Ignisphaera aggregans</name>
    <dbReference type="NCBI Taxonomy" id="334771"/>
    <lineage>
        <taxon>Archaea</taxon>
        <taxon>Thermoproteota</taxon>
        <taxon>Thermoprotei</taxon>
        <taxon>Desulfurococcales</taxon>
        <taxon>Desulfurococcaceae</taxon>
        <taxon>Ignisphaera</taxon>
    </lineage>
</organism>
<dbReference type="Pfam" id="PF01655">
    <property type="entry name" value="Ribosomal_L32e"/>
    <property type="match status" value="1"/>
</dbReference>
<dbReference type="AlphaFoldDB" id="A0A7J2U1A9"/>
<comment type="similarity">
    <text evidence="1">Belongs to the eukaryotic ribosomal protein eL32 family.</text>
</comment>
<dbReference type="GO" id="GO:0006412">
    <property type="term" value="P:translation"/>
    <property type="evidence" value="ECO:0007669"/>
    <property type="project" value="InterPro"/>
</dbReference>
<dbReference type="InterPro" id="IPR036351">
    <property type="entry name" value="Ribosomal_eL32_sf"/>
</dbReference>
<reference evidence="6" key="1">
    <citation type="journal article" date="2020" name="mSystems">
        <title>Genome- and Community-Level Interaction Insights into Carbon Utilization and Element Cycling Functions of Hydrothermarchaeota in Hydrothermal Sediment.</title>
        <authorList>
            <person name="Zhou Z."/>
            <person name="Liu Y."/>
            <person name="Xu W."/>
            <person name="Pan J."/>
            <person name="Luo Z.H."/>
            <person name="Li M."/>
        </authorList>
    </citation>
    <scope>NUCLEOTIDE SEQUENCE [LARGE SCALE GENOMIC DNA]</scope>
    <source>
        <strain evidence="6">SpSt-125</strain>
    </source>
</reference>
<keyword evidence="3" id="KW-0687">Ribonucleoprotein</keyword>
<dbReference type="GO" id="GO:0022625">
    <property type="term" value="C:cytosolic large ribosomal subunit"/>
    <property type="evidence" value="ECO:0007669"/>
    <property type="project" value="TreeGrafter"/>
</dbReference>
<dbReference type="InterPro" id="IPR001515">
    <property type="entry name" value="Ribosomal_eL32"/>
</dbReference>
<comment type="caution">
    <text evidence="6">The sequence shown here is derived from an EMBL/GenBank/DDBJ whole genome shotgun (WGS) entry which is preliminary data.</text>
</comment>
<name>A0A7J2U1A9_9CREN</name>
<dbReference type="PANTHER" id="PTHR23413">
    <property type="entry name" value="60S RIBOSOMAL PROTEIN L32 AND DNA-DIRECTED RNA POLYMERASE II, SUBUNIT N"/>
    <property type="match status" value="1"/>
</dbReference>
<evidence type="ECO:0000256" key="1">
    <source>
        <dbReference type="ARBA" id="ARBA00008431"/>
    </source>
</evidence>
<dbReference type="SMART" id="SM01393">
    <property type="entry name" value="Ribosomal_L32e"/>
    <property type="match status" value="1"/>
</dbReference>
<dbReference type="SUPFAM" id="SSF52042">
    <property type="entry name" value="Ribosomal protein L32e"/>
    <property type="match status" value="1"/>
</dbReference>
<keyword evidence="2 6" id="KW-0689">Ribosomal protein</keyword>
<evidence type="ECO:0000313" key="6">
    <source>
        <dbReference type="EMBL" id="HEM65982.1"/>
    </source>
</evidence>
<gene>
    <name evidence="6" type="ORF">ENO26_00105</name>
</gene>
<evidence type="ECO:0000256" key="2">
    <source>
        <dbReference type="ARBA" id="ARBA00022980"/>
    </source>
</evidence>
<evidence type="ECO:0000256" key="3">
    <source>
        <dbReference type="ARBA" id="ARBA00023274"/>
    </source>
</evidence>
<evidence type="ECO:0000256" key="4">
    <source>
        <dbReference type="ARBA" id="ARBA00035229"/>
    </source>
</evidence>
<dbReference type="NCBIfam" id="NF006332">
    <property type="entry name" value="PRK08562.1"/>
    <property type="match status" value="1"/>
</dbReference>